<dbReference type="Proteomes" id="UP000483820">
    <property type="component" value="Chromosome II"/>
</dbReference>
<protein>
    <recommendedName>
        <fullName evidence="1">Sdz-33 F-box domain-containing protein</fullName>
    </recommendedName>
</protein>
<dbReference type="InterPro" id="IPR012885">
    <property type="entry name" value="F-box_Sdz-33"/>
</dbReference>
<dbReference type="EMBL" id="WUAV01000002">
    <property type="protein sequence ID" value="KAF1763967.1"/>
    <property type="molecule type" value="Genomic_DNA"/>
</dbReference>
<accession>A0A6A5H9S0</accession>
<proteinExistence type="predicted"/>
<evidence type="ECO:0000313" key="3">
    <source>
        <dbReference type="Proteomes" id="UP000483820"/>
    </source>
</evidence>
<dbReference type="PANTHER" id="PTHR21503">
    <property type="entry name" value="F-BOX-CONTAINING HYPOTHETICAL PROTEIN C.ELEGANS"/>
    <property type="match status" value="1"/>
</dbReference>
<reference evidence="2 3" key="1">
    <citation type="submission" date="2019-12" db="EMBL/GenBank/DDBJ databases">
        <title>Chromosome-level assembly of the Caenorhabditis remanei genome.</title>
        <authorList>
            <person name="Teterina A.A."/>
            <person name="Willis J.H."/>
            <person name="Phillips P.C."/>
        </authorList>
    </citation>
    <scope>NUCLEOTIDE SEQUENCE [LARGE SCALE GENOMIC DNA]</scope>
    <source>
        <strain evidence="2 3">PX506</strain>
        <tissue evidence="2">Whole organism</tissue>
    </source>
</reference>
<evidence type="ECO:0000313" key="2">
    <source>
        <dbReference type="EMBL" id="KAF1763967.1"/>
    </source>
</evidence>
<dbReference type="GeneID" id="9818561"/>
<dbReference type="AlphaFoldDB" id="A0A6A5H9S0"/>
<gene>
    <name evidence="2" type="ORF">GCK72_003913</name>
</gene>
<dbReference type="RefSeq" id="XP_053588523.1">
    <property type="nucleotide sequence ID" value="XM_053724329.1"/>
</dbReference>
<dbReference type="CTD" id="9818561"/>
<dbReference type="KEGG" id="crq:GCK72_003913"/>
<comment type="caution">
    <text evidence="2">The sequence shown here is derived from an EMBL/GenBank/DDBJ whole genome shotgun (WGS) entry which is preliminary data.</text>
</comment>
<feature type="domain" description="Sdz-33 F-box" evidence="1">
    <location>
        <begin position="255"/>
        <end position="308"/>
    </location>
</feature>
<name>A0A6A5H9S0_CAERE</name>
<dbReference type="PANTHER" id="PTHR21503:SF31">
    <property type="entry name" value="F-BOX DOMAIN-CONTAINING PROTEIN"/>
    <property type="match status" value="1"/>
</dbReference>
<evidence type="ECO:0000259" key="1">
    <source>
        <dbReference type="Pfam" id="PF07735"/>
    </source>
</evidence>
<organism evidence="2 3">
    <name type="scientific">Caenorhabditis remanei</name>
    <name type="common">Caenorhabditis vulgaris</name>
    <dbReference type="NCBI Taxonomy" id="31234"/>
    <lineage>
        <taxon>Eukaryota</taxon>
        <taxon>Metazoa</taxon>
        <taxon>Ecdysozoa</taxon>
        <taxon>Nematoda</taxon>
        <taxon>Chromadorea</taxon>
        <taxon>Rhabditida</taxon>
        <taxon>Rhabditina</taxon>
        <taxon>Rhabditomorpha</taxon>
        <taxon>Rhabditoidea</taxon>
        <taxon>Rhabditidae</taxon>
        <taxon>Peloderinae</taxon>
        <taxon>Caenorhabditis</taxon>
    </lineage>
</organism>
<sequence length="411" mass="48846">MSTNLGLRIFKLPSIALNAVLYMMNPIELIALSFCSKSCYWKCKSFRNTSKMKKQVETFKLLFSWDNVIKLRFRTPSDMFEVEFEIEELIREKAKLKLKDAFVYDEGLYIPSWIPWNYNLKHDRWQQDDPKTIPLYSLTLYNSNLEYLSSLQSWCAYLSNLFNVQPTTLSLNYWYLKGDMIETIMDTYCDAENTPINRFELHSFSWYLGTIVDNYEQFLIPILEQQNADSELRMLFYPLKSFNFDFNRLRIVPKCMEIKHSNWITFKQLLEFQSETVYLCRSNFLNLDFKNLVEKWRAGWTPKWKHLMVEFKENLDADSLVSGQSMTIGSEENHRRSYIEKDSLIKIYRFCNNIKTTKGDVVKLGYHIARLDKAIATITVENNRIGWIYIQSTKPDAEFTFCVTEHTFDLN</sequence>
<dbReference type="Pfam" id="PF07735">
    <property type="entry name" value="FBA_2"/>
    <property type="match status" value="1"/>
</dbReference>